<evidence type="ECO:0000256" key="1">
    <source>
        <dbReference type="ARBA" id="ARBA00022723"/>
    </source>
</evidence>
<dbReference type="AlphaFoldDB" id="A0A1E4T4A3"/>
<organism evidence="8 9">
    <name type="scientific">[Candida] arabinofermentans NRRL YB-2248</name>
    <dbReference type="NCBI Taxonomy" id="983967"/>
    <lineage>
        <taxon>Eukaryota</taxon>
        <taxon>Fungi</taxon>
        <taxon>Dikarya</taxon>
        <taxon>Ascomycota</taxon>
        <taxon>Saccharomycotina</taxon>
        <taxon>Pichiomycetes</taxon>
        <taxon>Pichiales</taxon>
        <taxon>Pichiaceae</taxon>
        <taxon>Ogataea</taxon>
        <taxon>Ogataea/Candida clade</taxon>
    </lineage>
</organism>
<dbReference type="Proteomes" id="UP000094801">
    <property type="component" value="Unassembled WGS sequence"/>
</dbReference>
<keyword evidence="5" id="KW-0804">Transcription</keyword>
<evidence type="ECO:0000259" key="7">
    <source>
        <dbReference type="SMART" id="SM00906"/>
    </source>
</evidence>
<dbReference type="OrthoDB" id="4159781at2759"/>
<keyword evidence="4" id="KW-0238">DNA-binding</keyword>
<keyword evidence="9" id="KW-1185">Reference proteome</keyword>
<dbReference type="InterPro" id="IPR007219">
    <property type="entry name" value="XnlR_reg_dom"/>
</dbReference>
<dbReference type="GO" id="GO:0008270">
    <property type="term" value="F:zinc ion binding"/>
    <property type="evidence" value="ECO:0007669"/>
    <property type="project" value="InterPro"/>
</dbReference>
<dbReference type="InterPro" id="IPR051430">
    <property type="entry name" value="Fungal_TF_Env_Response"/>
</dbReference>
<sequence>SKSPISNEIIKLRLRINKLEKILSSNNININDYDDVSFAINSYEQDSKDDKDDPLVLLTERFDKMIFKENKIFHSGTTSITTFFSGDEQLSLLFQKYFNRHEEQYHDYQQAQKISIYDKVRSDANMSKKYAFDQYDACELPGLPGIAGSSSLVASKTVGGEANSELLKQVNDMLPPMYAIEALITHFFTYVYYKLPYVDESLFREELSYVLVSDSNGKASIHITHVLNTSIVSLLLIILRFGYLAIDTASFFEDTSLIPSEDLARLIRANIVIDASYIDIAKNLLLLLPSSESIFKMITLRNVQVLLLLRLYQSYAPELNQESYESSLSLSMIIQMCRVLGAYRDPDHFPKVFKDWGVKNIWRRIYYKLIHLDALNSFDFGCPLIIQAGEYDIKLPSLNNKDSATLNNFRKGLSVNATDKQLKSIITENAINRDIVLQYASSQLIIEGVQLCASKSGAGFKKSEFMDLVKRIENFLDTKVTGIYEIIEGNDLPSNFRIDDPIERIFKIPKLMKLEIRLNLLSILTTLNYLLYLSEDQSNKEERKGYAIKATESSLILFKFNYDFAKFLNESEVVHGNDKLHKSFAKFSNRLEKLITSEIVSSFLRSMLWLFSMFLKNYQNDNFVSFDSILRSFGNSTDSIKVLTWLNADFDNEDNVQFLKLIIRYIKEYYVNCVKLKKDYFSMWRSTMLIKVFINYFKNTQSEKFNEI</sequence>
<feature type="non-terminal residue" evidence="8">
    <location>
        <position position="1"/>
    </location>
</feature>
<evidence type="ECO:0000313" key="8">
    <source>
        <dbReference type="EMBL" id="ODV86565.1"/>
    </source>
</evidence>
<reference evidence="9" key="1">
    <citation type="submission" date="2016-04" db="EMBL/GenBank/DDBJ databases">
        <title>Comparative genomics of biotechnologically important yeasts.</title>
        <authorList>
            <consortium name="DOE Joint Genome Institute"/>
            <person name="Riley R."/>
            <person name="Haridas S."/>
            <person name="Wolfe K.H."/>
            <person name="Lopes M.R."/>
            <person name="Hittinger C.T."/>
            <person name="Goker M."/>
            <person name="Salamov A."/>
            <person name="Wisecaver J."/>
            <person name="Long T.M."/>
            <person name="Aerts A.L."/>
            <person name="Barry K."/>
            <person name="Choi C."/>
            <person name="Clum A."/>
            <person name="Coughlan A.Y."/>
            <person name="Deshpande S."/>
            <person name="Douglass A.P."/>
            <person name="Hanson S.J."/>
            <person name="Klenk H.-P."/>
            <person name="Labutti K."/>
            <person name="Lapidus A."/>
            <person name="Lindquist E."/>
            <person name="Lipzen A."/>
            <person name="Meier-Kolthoff J.P."/>
            <person name="Ohm R.A."/>
            <person name="Otillar R.P."/>
            <person name="Pangilinan J."/>
            <person name="Peng Y."/>
            <person name="Rokas A."/>
            <person name="Rosa C.A."/>
            <person name="Scheuner C."/>
            <person name="Sibirny A.A."/>
            <person name="Slot J.C."/>
            <person name="Stielow J.B."/>
            <person name="Sun H."/>
            <person name="Kurtzman C.P."/>
            <person name="Blackwell M."/>
            <person name="Grigoriev I.V."/>
            <person name="Jeffries T.W."/>
        </authorList>
    </citation>
    <scope>NUCLEOTIDE SEQUENCE [LARGE SCALE GENOMIC DNA]</scope>
    <source>
        <strain evidence="9">NRRL YB-2248</strain>
    </source>
</reference>
<dbReference type="STRING" id="983967.A0A1E4T4A3"/>
<protein>
    <recommendedName>
        <fullName evidence="7">Xylanolytic transcriptional activator regulatory domain-containing protein</fullName>
    </recommendedName>
</protein>
<dbReference type="GO" id="GO:0006351">
    <property type="term" value="P:DNA-templated transcription"/>
    <property type="evidence" value="ECO:0007669"/>
    <property type="project" value="InterPro"/>
</dbReference>
<dbReference type="Pfam" id="PF04082">
    <property type="entry name" value="Fungal_trans"/>
    <property type="match status" value="1"/>
</dbReference>
<evidence type="ECO:0000256" key="4">
    <source>
        <dbReference type="ARBA" id="ARBA00023125"/>
    </source>
</evidence>
<evidence type="ECO:0000256" key="5">
    <source>
        <dbReference type="ARBA" id="ARBA00023163"/>
    </source>
</evidence>
<proteinExistence type="predicted"/>
<evidence type="ECO:0000256" key="2">
    <source>
        <dbReference type="ARBA" id="ARBA00022833"/>
    </source>
</evidence>
<keyword evidence="2" id="KW-0862">Zinc</keyword>
<dbReference type="GO" id="GO:0005634">
    <property type="term" value="C:nucleus"/>
    <property type="evidence" value="ECO:0007669"/>
    <property type="project" value="TreeGrafter"/>
</dbReference>
<evidence type="ECO:0000256" key="6">
    <source>
        <dbReference type="ARBA" id="ARBA00023242"/>
    </source>
</evidence>
<dbReference type="GO" id="GO:0001228">
    <property type="term" value="F:DNA-binding transcription activator activity, RNA polymerase II-specific"/>
    <property type="evidence" value="ECO:0007669"/>
    <property type="project" value="TreeGrafter"/>
</dbReference>
<feature type="non-terminal residue" evidence="8">
    <location>
        <position position="708"/>
    </location>
</feature>
<keyword evidence="6" id="KW-0539">Nucleus</keyword>
<dbReference type="PANTHER" id="PTHR31944">
    <property type="entry name" value="HEME-RESPONSIVE ZINC FINGER TRANSCRIPTION FACTOR HAP1"/>
    <property type="match status" value="1"/>
</dbReference>
<dbReference type="CDD" id="cd12148">
    <property type="entry name" value="fungal_TF_MHR"/>
    <property type="match status" value="1"/>
</dbReference>
<keyword evidence="3" id="KW-0805">Transcription regulation</keyword>
<name>A0A1E4T4A3_9ASCO</name>
<dbReference type="PANTHER" id="PTHR31944:SF131">
    <property type="entry name" value="HEME-RESPONSIVE ZINC FINGER TRANSCRIPTION FACTOR HAP1"/>
    <property type="match status" value="1"/>
</dbReference>
<evidence type="ECO:0000256" key="3">
    <source>
        <dbReference type="ARBA" id="ARBA00023015"/>
    </source>
</evidence>
<feature type="domain" description="Xylanolytic transcriptional activator regulatory" evidence="7">
    <location>
        <begin position="326"/>
        <end position="402"/>
    </location>
</feature>
<evidence type="ECO:0000313" key="9">
    <source>
        <dbReference type="Proteomes" id="UP000094801"/>
    </source>
</evidence>
<accession>A0A1E4T4A3</accession>
<dbReference type="SMART" id="SM00906">
    <property type="entry name" value="Fungal_trans"/>
    <property type="match status" value="1"/>
</dbReference>
<keyword evidence="1" id="KW-0479">Metal-binding</keyword>
<gene>
    <name evidence="8" type="ORF">CANARDRAFT_181658</name>
</gene>
<dbReference type="GO" id="GO:0000978">
    <property type="term" value="F:RNA polymerase II cis-regulatory region sequence-specific DNA binding"/>
    <property type="evidence" value="ECO:0007669"/>
    <property type="project" value="TreeGrafter"/>
</dbReference>
<dbReference type="EMBL" id="KV453849">
    <property type="protein sequence ID" value="ODV86565.1"/>
    <property type="molecule type" value="Genomic_DNA"/>
</dbReference>